<dbReference type="GO" id="GO:0005789">
    <property type="term" value="C:endoplasmic reticulum membrane"/>
    <property type="evidence" value="ECO:0007669"/>
    <property type="project" value="UniProtKB-SubCell"/>
</dbReference>
<keyword evidence="10 13" id="KW-0408">Iron</keyword>
<gene>
    <name evidence="16" type="ORF">Zmor_017644</name>
</gene>
<feature type="binding site" description="axial binding residue" evidence="13">
    <location>
        <position position="444"/>
    </location>
    <ligand>
        <name>heme</name>
        <dbReference type="ChEBI" id="CHEBI:30413"/>
    </ligand>
    <ligandPart>
        <name>Fe</name>
        <dbReference type="ChEBI" id="CHEBI:18248"/>
    </ligandPart>
</feature>
<evidence type="ECO:0000256" key="6">
    <source>
        <dbReference type="ARBA" id="ARBA00022723"/>
    </source>
</evidence>
<keyword evidence="7" id="KW-0256">Endoplasmic reticulum</keyword>
<dbReference type="Proteomes" id="UP001168821">
    <property type="component" value="Unassembled WGS sequence"/>
</dbReference>
<keyword evidence="8" id="KW-0492">Microsome</keyword>
<keyword evidence="12 15" id="KW-0472">Membrane</keyword>
<evidence type="ECO:0000256" key="8">
    <source>
        <dbReference type="ARBA" id="ARBA00022848"/>
    </source>
</evidence>
<dbReference type="PANTHER" id="PTHR24292">
    <property type="entry name" value="CYTOCHROME P450"/>
    <property type="match status" value="1"/>
</dbReference>
<dbReference type="FunFam" id="1.10.630.10:FF:000042">
    <property type="entry name" value="Cytochrome P450"/>
    <property type="match status" value="1"/>
</dbReference>
<dbReference type="GO" id="GO:0020037">
    <property type="term" value="F:heme binding"/>
    <property type="evidence" value="ECO:0007669"/>
    <property type="project" value="InterPro"/>
</dbReference>
<dbReference type="GO" id="GO:0004497">
    <property type="term" value="F:monooxygenase activity"/>
    <property type="evidence" value="ECO:0007669"/>
    <property type="project" value="UniProtKB-KW"/>
</dbReference>
<comment type="caution">
    <text evidence="16">The sequence shown here is derived from an EMBL/GenBank/DDBJ whole genome shotgun (WGS) entry which is preliminary data.</text>
</comment>
<dbReference type="SUPFAM" id="SSF48264">
    <property type="entry name" value="Cytochrome P450"/>
    <property type="match status" value="1"/>
</dbReference>
<evidence type="ECO:0000256" key="9">
    <source>
        <dbReference type="ARBA" id="ARBA00023002"/>
    </source>
</evidence>
<evidence type="ECO:0000256" key="11">
    <source>
        <dbReference type="ARBA" id="ARBA00023033"/>
    </source>
</evidence>
<keyword evidence="17" id="KW-1185">Reference proteome</keyword>
<feature type="transmembrane region" description="Helical" evidence="15">
    <location>
        <begin position="6"/>
        <end position="26"/>
    </location>
</feature>
<evidence type="ECO:0000256" key="5">
    <source>
        <dbReference type="ARBA" id="ARBA00022617"/>
    </source>
</evidence>
<dbReference type="GO" id="GO:0016705">
    <property type="term" value="F:oxidoreductase activity, acting on paired donors, with incorporation or reduction of molecular oxygen"/>
    <property type="evidence" value="ECO:0007669"/>
    <property type="project" value="InterPro"/>
</dbReference>
<evidence type="ECO:0000256" key="14">
    <source>
        <dbReference type="RuleBase" id="RU000461"/>
    </source>
</evidence>
<keyword evidence="6 13" id="KW-0479">Metal-binding</keyword>
<reference evidence="16" key="1">
    <citation type="journal article" date="2023" name="G3 (Bethesda)">
        <title>Whole genome assemblies of Zophobas morio and Tenebrio molitor.</title>
        <authorList>
            <person name="Kaur S."/>
            <person name="Stinson S.A."/>
            <person name="diCenzo G.C."/>
        </authorList>
    </citation>
    <scope>NUCLEOTIDE SEQUENCE</scope>
    <source>
        <strain evidence="16">QUZm001</strain>
    </source>
</reference>
<dbReference type="PRINTS" id="PR00385">
    <property type="entry name" value="P450"/>
</dbReference>
<dbReference type="GO" id="GO:0005506">
    <property type="term" value="F:iron ion binding"/>
    <property type="evidence" value="ECO:0007669"/>
    <property type="project" value="InterPro"/>
</dbReference>
<evidence type="ECO:0000256" key="1">
    <source>
        <dbReference type="ARBA" id="ARBA00001971"/>
    </source>
</evidence>
<evidence type="ECO:0000313" key="17">
    <source>
        <dbReference type="Proteomes" id="UP001168821"/>
    </source>
</evidence>
<evidence type="ECO:0000256" key="13">
    <source>
        <dbReference type="PIRSR" id="PIRSR602401-1"/>
    </source>
</evidence>
<keyword evidence="9 14" id="KW-0560">Oxidoreductase</keyword>
<keyword evidence="11 14" id="KW-0503">Monooxygenase</keyword>
<keyword evidence="15" id="KW-0812">Transmembrane</keyword>
<dbReference type="InterPro" id="IPR036396">
    <property type="entry name" value="Cyt_P450_sf"/>
</dbReference>
<evidence type="ECO:0000256" key="7">
    <source>
        <dbReference type="ARBA" id="ARBA00022824"/>
    </source>
</evidence>
<name>A0AA38I8T5_9CUCU</name>
<organism evidence="16 17">
    <name type="scientific">Zophobas morio</name>
    <dbReference type="NCBI Taxonomy" id="2755281"/>
    <lineage>
        <taxon>Eukaryota</taxon>
        <taxon>Metazoa</taxon>
        <taxon>Ecdysozoa</taxon>
        <taxon>Arthropoda</taxon>
        <taxon>Hexapoda</taxon>
        <taxon>Insecta</taxon>
        <taxon>Pterygota</taxon>
        <taxon>Neoptera</taxon>
        <taxon>Endopterygota</taxon>
        <taxon>Coleoptera</taxon>
        <taxon>Polyphaga</taxon>
        <taxon>Cucujiformia</taxon>
        <taxon>Tenebrionidae</taxon>
        <taxon>Zophobas</taxon>
    </lineage>
</organism>
<protein>
    <recommendedName>
        <fullName evidence="18">Cytochrome P450</fullName>
    </recommendedName>
</protein>
<dbReference type="Pfam" id="PF00067">
    <property type="entry name" value="p450"/>
    <property type="match status" value="1"/>
</dbReference>
<evidence type="ECO:0000256" key="3">
    <source>
        <dbReference type="ARBA" id="ARBA00004406"/>
    </source>
</evidence>
<evidence type="ECO:0000256" key="12">
    <source>
        <dbReference type="ARBA" id="ARBA00023136"/>
    </source>
</evidence>
<accession>A0AA38I8T5</accession>
<dbReference type="AlphaFoldDB" id="A0AA38I8T5"/>
<comment type="similarity">
    <text evidence="4 14">Belongs to the cytochrome P450 family.</text>
</comment>
<dbReference type="InterPro" id="IPR002401">
    <property type="entry name" value="Cyt_P450_E_grp-I"/>
</dbReference>
<comment type="cofactor">
    <cofactor evidence="1 13">
        <name>heme</name>
        <dbReference type="ChEBI" id="CHEBI:30413"/>
    </cofactor>
</comment>
<dbReference type="InterPro" id="IPR001128">
    <property type="entry name" value="Cyt_P450"/>
</dbReference>
<evidence type="ECO:0000256" key="15">
    <source>
        <dbReference type="SAM" id="Phobius"/>
    </source>
</evidence>
<dbReference type="CDD" id="cd11056">
    <property type="entry name" value="CYP6-like"/>
    <property type="match status" value="1"/>
</dbReference>
<evidence type="ECO:0000256" key="10">
    <source>
        <dbReference type="ARBA" id="ARBA00023004"/>
    </source>
</evidence>
<dbReference type="PRINTS" id="PR00463">
    <property type="entry name" value="EP450I"/>
</dbReference>
<evidence type="ECO:0000256" key="4">
    <source>
        <dbReference type="ARBA" id="ARBA00010617"/>
    </source>
</evidence>
<evidence type="ECO:0000313" key="16">
    <source>
        <dbReference type="EMBL" id="KAJ3651615.1"/>
    </source>
</evidence>
<evidence type="ECO:0008006" key="18">
    <source>
        <dbReference type="Google" id="ProtNLM"/>
    </source>
</evidence>
<keyword evidence="15" id="KW-1133">Transmembrane helix</keyword>
<dbReference type="EMBL" id="JALNTZ010000005">
    <property type="protein sequence ID" value="KAJ3651615.1"/>
    <property type="molecule type" value="Genomic_DNA"/>
</dbReference>
<comment type="subcellular location">
    <subcellularLocation>
        <location evidence="3">Endoplasmic reticulum membrane</location>
        <topology evidence="3">Peripheral membrane protein</topology>
    </subcellularLocation>
    <subcellularLocation>
        <location evidence="2">Microsome membrane</location>
        <topology evidence="2">Peripheral membrane protein</topology>
    </subcellularLocation>
</comment>
<dbReference type="PROSITE" id="PS00086">
    <property type="entry name" value="CYTOCHROME_P450"/>
    <property type="match status" value="1"/>
</dbReference>
<sequence length="499" mass="58122">MFWTESLWMYLLGIIVAFTAICITKLKRKFAYWKIRNVPYLEPSFPFGNLQNPFKVRETVGISVKRLYDELKSKKLPHGGVFFLSRPIYLLADLESIKNVLTKDFQYFFNRGVYYNEKDDPISAHLFAIGGQRWRNLRMKLTPTFTSGKMKLMFQTLLDCQKNLHEKIALLCESKQPIDIKELLGCYTTDVIGSCAFGLECNTFKDDDSPFRKYGKKVFGSNISRRLQISFAVNFPKAARAFKIRAIPKDISDFFSKVVKDNVEYREKNNFRRNDFMQLLIDLKNNKLVTIEEVTAQSFVFFLAGFETSSTAMTFALYELAKNQDIQQKVRDEISTVLAKHDGKVTYDAIKDMTYMNQVLDETLRKYPPVPILSRECVRDYRIPGEDMVIEKGTRILVPVLGIHYDEEYYPNPEKFDPERFDEENSKNRQQYSYIPFGEGPRICIGLRFGIMQSKVELTSLLQKYKFTLNDKTKQPMKFAKNSFILAVEGDVWLDAEKL</sequence>
<proteinExistence type="inferred from homology"/>
<keyword evidence="5 13" id="KW-0349">Heme</keyword>
<dbReference type="InterPro" id="IPR017972">
    <property type="entry name" value="Cyt_P450_CS"/>
</dbReference>
<dbReference type="Gene3D" id="1.10.630.10">
    <property type="entry name" value="Cytochrome P450"/>
    <property type="match status" value="1"/>
</dbReference>
<evidence type="ECO:0000256" key="2">
    <source>
        <dbReference type="ARBA" id="ARBA00004174"/>
    </source>
</evidence>
<dbReference type="PANTHER" id="PTHR24292:SF100">
    <property type="entry name" value="CYTOCHROME P450 6A16, ISOFORM B-RELATED"/>
    <property type="match status" value="1"/>
</dbReference>
<dbReference type="InterPro" id="IPR050476">
    <property type="entry name" value="Insect_CytP450_Detox"/>
</dbReference>